<feature type="transmembrane region" description="Helical" evidence="1">
    <location>
        <begin position="12"/>
        <end position="34"/>
    </location>
</feature>
<keyword evidence="1" id="KW-0472">Membrane</keyword>
<keyword evidence="1" id="KW-0812">Transmembrane</keyword>
<dbReference type="Proteomes" id="UP000078263">
    <property type="component" value="Chromosome"/>
</dbReference>
<dbReference type="AlphaFoldDB" id="A0A192D8P6"/>
<feature type="transmembrane region" description="Helical" evidence="1">
    <location>
        <begin position="88"/>
        <end position="108"/>
    </location>
</feature>
<evidence type="ECO:0000313" key="3">
    <source>
        <dbReference type="Proteomes" id="UP000078263"/>
    </source>
</evidence>
<proteinExistence type="predicted"/>
<gene>
    <name evidence="2" type="ORF">A9D12_09105</name>
</gene>
<reference evidence="2 3" key="1">
    <citation type="submission" date="2016-05" db="EMBL/GenBank/DDBJ databases">
        <title>Compelete Genome Sequence of Bacteriochlorophyll-Synthesizing Bacterium Porphyrobacter neustonensis DSM 9434.</title>
        <authorList>
            <person name="Shi X.-L."/>
            <person name="Wu Y.-H."/>
            <person name="Cheng H."/>
            <person name="Xu L."/>
            <person name="Zhang X.-Q."/>
            <person name="Wang C.-S."/>
            <person name="Xu X.-W."/>
        </authorList>
    </citation>
    <scope>NUCLEOTIDE SEQUENCE [LARGE SCALE GENOMIC DNA]</scope>
    <source>
        <strain evidence="2 3">DSM 9434</strain>
    </source>
</reference>
<dbReference type="STRING" id="1112.A9D12_09105"/>
<dbReference type="KEGG" id="pns:A9D12_09105"/>
<feature type="transmembrane region" description="Helical" evidence="1">
    <location>
        <begin position="114"/>
        <end position="134"/>
    </location>
</feature>
<feature type="transmembrane region" description="Helical" evidence="1">
    <location>
        <begin position="59"/>
        <end position="81"/>
    </location>
</feature>
<evidence type="ECO:0000256" key="1">
    <source>
        <dbReference type="SAM" id="Phobius"/>
    </source>
</evidence>
<organism evidence="2 3">
    <name type="scientific">Erythrobacter neustonensis</name>
    <dbReference type="NCBI Taxonomy" id="1112"/>
    <lineage>
        <taxon>Bacteria</taxon>
        <taxon>Pseudomonadati</taxon>
        <taxon>Pseudomonadota</taxon>
        <taxon>Alphaproteobacteria</taxon>
        <taxon>Sphingomonadales</taxon>
        <taxon>Erythrobacteraceae</taxon>
        <taxon>Erythrobacter/Porphyrobacter group</taxon>
        <taxon>Erythrobacter</taxon>
    </lineage>
</organism>
<keyword evidence="1" id="KW-1133">Transmembrane helix</keyword>
<sequence length="144" mass="15575">MTGSIANRTAAPWHLWAVGLVTLLFNSMGIISYTTTRLGMLAQMGLTPSQIAFMESYPAWVSGFWALGVWGAFAGSVLLLLRSRFAVAAMGTALAGLLVTTIYHHVLIEVPADMQAPALDVSIWLVTLFLLFYARAMAARGVLR</sequence>
<dbReference type="RefSeq" id="WP_068354140.1">
    <property type="nucleotide sequence ID" value="NZ_CP016033.1"/>
</dbReference>
<evidence type="ECO:0008006" key="4">
    <source>
        <dbReference type="Google" id="ProtNLM"/>
    </source>
</evidence>
<accession>A0A192D8P6</accession>
<protein>
    <recommendedName>
        <fullName evidence="4">Sugar transporter</fullName>
    </recommendedName>
</protein>
<evidence type="ECO:0000313" key="2">
    <source>
        <dbReference type="EMBL" id="ANK14237.1"/>
    </source>
</evidence>
<name>A0A192D8P6_9SPHN</name>
<dbReference type="EMBL" id="CP016033">
    <property type="protein sequence ID" value="ANK14237.1"/>
    <property type="molecule type" value="Genomic_DNA"/>
</dbReference>
<keyword evidence="3" id="KW-1185">Reference proteome</keyword>